<keyword evidence="4" id="KW-1185">Reference proteome</keyword>
<evidence type="ECO:0000256" key="2">
    <source>
        <dbReference type="SAM" id="Phobius"/>
    </source>
</evidence>
<dbReference type="GO" id="GO:0005886">
    <property type="term" value="C:plasma membrane"/>
    <property type="evidence" value="ECO:0007669"/>
    <property type="project" value="TreeGrafter"/>
</dbReference>
<feature type="transmembrane region" description="Helical" evidence="2">
    <location>
        <begin position="45"/>
        <end position="66"/>
    </location>
</feature>
<dbReference type="Proteomes" id="UP000011777">
    <property type="component" value="Unassembled WGS sequence"/>
</dbReference>
<feature type="region of interest" description="Disordered" evidence="1">
    <location>
        <begin position="126"/>
        <end position="166"/>
    </location>
</feature>
<dbReference type="PANTHER" id="PTHR40018:SF1">
    <property type="entry name" value="[PSI+] INDUCTION PROTEIN 2"/>
    <property type="match status" value="1"/>
</dbReference>
<keyword evidence="2" id="KW-0812">Transmembrane</keyword>
<comment type="caution">
    <text evidence="3">The sequence shown here is derived from an EMBL/GenBank/DDBJ whole genome shotgun (WGS) entry which is preliminary data.</text>
</comment>
<dbReference type="AlphaFoldDB" id="M3J8M1"/>
<dbReference type="STRING" id="1245528.M3J8M1"/>
<evidence type="ECO:0008006" key="5">
    <source>
        <dbReference type="Google" id="ProtNLM"/>
    </source>
</evidence>
<accession>M3J8M1</accession>
<dbReference type="PANTHER" id="PTHR40018">
    <property type="entry name" value="[PSI+] INDUCTION PROTEIN 2"/>
    <property type="match status" value="1"/>
</dbReference>
<dbReference type="GO" id="GO:0005935">
    <property type="term" value="C:cellular bud neck"/>
    <property type="evidence" value="ECO:0007669"/>
    <property type="project" value="TreeGrafter"/>
</dbReference>
<protein>
    <recommendedName>
        <fullName evidence="5">[PSI+] induction protein 2</fullName>
    </recommendedName>
</protein>
<evidence type="ECO:0000313" key="3">
    <source>
        <dbReference type="EMBL" id="EMG48453.1"/>
    </source>
</evidence>
<dbReference type="eggNOG" id="ENOG502S5JV">
    <property type="taxonomic scope" value="Eukaryota"/>
</dbReference>
<organism evidence="3 4">
    <name type="scientific">Candida maltosa (strain Xu316)</name>
    <name type="common">Yeast</name>
    <dbReference type="NCBI Taxonomy" id="1245528"/>
    <lineage>
        <taxon>Eukaryota</taxon>
        <taxon>Fungi</taxon>
        <taxon>Dikarya</taxon>
        <taxon>Ascomycota</taxon>
        <taxon>Saccharomycotina</taxon>
        <taxon>Pichiomycetes</taxon>
        <taxon>Debaryomycetaceae</taxon>
        <taxon>Candida/Lodderomyces clade</taxon>
        <taxon>Candida</taxon>
    </lineage>
</organism>
<evidence type="ECO:0000256" key="1">
    <source>
        <dbReference type="SAM" id="MobiDB-lite"/>
    </source>
</evidence>
<keyword evidence="2" id="KW-1133">Transmembrane helix</keyword>
<dbReference type="InterPro" id="IPR037504">
    <property type="entry name" value="PSI_induc_2"/>
</dbReference>
<proteinExistence type="predicted"/>
<name>M3J8M1_CANMX</name>
<reference evidence="3 4" key="1">
    <citation type="submission" date="2013-02" db="EMBL/GenBank/DDBJ databases">
        <title>Genome sequence of Candida maltosa Xu316, a potential industrial strain for xylitol and ethanol production.</title>
        <authorList>
            <person name="Yu J."/>
            <person name="Wang Q."/>
            <person name="Geng X."/>
            <person name="Bao W."/>
            <person name="He P."/>
            <person name="Cai J."/>
        </authorList>
    </citation>
    <scope>NUCLEOTIDE SEQUENCE [LARGE SCALE GENOMIC DNA]</scope>
    <source>
        <strain evidence="4">Xu316</strain>
    </source>
</reference>
<dbReference type="HOGENOM" id="CLU_1587513_0_0_1"/>
<dbReference type="OrthoDB" id="3980401at2759"/>
<keyword evidence="2" id="KW-0472">Membrane</keyword>
<dbReference type="EMBL" id="AOGT01001104">
    <property type="protein sequence ID" value="EMG48453.1"/>
    <property type="molecule type" value="Genomic_DNA"/>
</dbReference>
<sequence length="166" mass="18739">MFLYDFNDFKRDILDGASNAANRATSFADSFKSYDTCMANTGCKVIFIVGCVLGGLIVIWILSTLFQCCFFGAKCVEACCCCCCRDKPQNVYYEKPPQTFVNPNMYPPRYDQRYAYQPQPPPVSAYPAHNEPSASEYSYTRHEGGYEPVGGYSHNASNPFNDHYKN</sequence>
<gene>
    <name evidence="3" type="ORF">G210_0979</name>
</gene>
<dbReference type="OMA" id="EALCCCC"/>
<evidence type="ECO:0000313" key="4">
    <source>
        <dbReference type="Proteomes" id="UP000011777"/>
    </source>
</evidence>